<dbReference type="GO" id="GO:0016020">
    <property type="term" value="C:membrane"/>
    <property type="evidence" value="ECO:0007669"/>
    <property type="project" value="UniProtKB-UniRule"/>
</dbReference>
<keyword evidence="5" id="KW-1185">Reference proteome</keyword>
<evidence type="ECO:0000256" key="2">
    <source>
        <dbReference type="SAM" id="MobiDB-lite"/>
    </source>
</evidence>
<evidence type="ECO:0000259" key="3">
    <source>
        <dbReference type="PROSITE" id="PS51123"/>
    </source>
</evidence>
<organism evidence="4 5">
    <name type="scientific">Devosia geojensis</name>
    <dbReference type="NCBI Taxonomy" id="443610"/>
    <lineage>
        <taxon>Bacteria</taxon>
        <taxon>Pseudomonadati</taxon>
        <taxon>Pseudomonadota</taxon>
        <taxon>Alphaproteobacteria</taxon>
        <taxon>Hyphomicrobiales</taxon>
        <taxon>Devosiaceae</taxon>
        <taxon>Devosia</taxon>
    </lineage>
</organism>
<dbReference type="InterPro" id="IPR036737">
    <property type="entry name" value="OmpA-like_sf"/>
</dbReference>
<dbReference type="Pfam" id="PF00691">
    <property type="entry name" value="OmpA"/>
    <property type="match status" value="1"/>
</dbReference>
<dbReference type="PANTHER" id="PTHR30329">
    <property type="entry name" value="STATOR ELEMENT OF FLAGELLAR MOTOR COMPLEX"/>
    <property type="match status" value="1"/>
</dbReference>
<evidence type="ECO:0000256" key="1">
    <source>
        <dbReference type="PROSITE-ProRule" id="PRU00473"/>
    </source>
</evidence>
<dbReference type="SUPFAM" id="SSF103088">
    <property type="entry name" value="OmpA-like"/>
    <property type="match status" value="1"/>
</dbReference>
<reference evidence="4 5" key="1">
    <citation type="submission" date="2015-03" db="EMBL/GenBank/DDBJ databases">
        <authorList>
            <person name="Hassan Y.I."/>
            <person name="Lepp D."/>
            <person name="Li X.-Z."/>
            <person name="Zhou T."/>
        </authorList>
    </citation>
    <scope>NUCLEOTIDE SEQUENCE [LARGE SCALE GENOMIC DNA]</scope>
    <source>
        <strain evidence="4 5">BD-c194</strain>
    </source>
</reference>
<feature type="region of interest" description="Disordered" evidence="2">
    <location>
        <begin position="81"/>
        <end position="108"/>
    </location>
</feature>
<dbReference type="PRINTS" id="PR01023">
    <property type="entry name" value="NAFLGMOTY"/>
</dbReference>
<feature type="domain" description="OmpA-like" evidence="3">
    <location>
        <begin position="118"/>
        <end position="235"/>
    </location>
</feature>
<dbReference type="PATRIC" id="fig|443610.3.peg.1145"/>
<dbReference type="Proteomes" id="UP000033632">
    <property type="component" value="Unassembled WGS sequence"/>
</dbReference>
<dbReference type="InterPro" id="IPR050330">
    <property type="entry name" value="Bact_OuterMem_StrucFunc"/>
</dbReference>
<name>A0A0F5FZT1_9HYPH</name>
<accession>A0A0F5FZT1</accession>
<protein>
    <recommendedName>
        <fullName evidence="3">OmpA-like domain-containing protein</fullName>
    </recommendedName>
</protein>
<sequence>MLRAGEGAVDTTQFATGAPEGFILDTRAAMDVLARLSEGEVAFDGARWSVSGTLAEGADETALATALAEAATPAAEWSLELSEPPLPLPPTSEPPPASASMPADTPEAPAAEVLACEDQLAAFSQDNPILFRSGSAAIAETSNPALADLAAMVSVCPHLPIYIEGHTDADGAADANLALSVARAEAVVAALVDLGVASSRLYAIGYGESAPIAANDTREGKQLNRRIVVSLDPPED</sequence>
<dbReference type="CDD" id="cd07185">
    <property type="entry name" value="OmpA_C-like"/>
    <property type="match status" value="1"/>
</dbReference>
<dbReference type="AlphaFoldDB" id="A0A0F5FZT1"/>
<proteinExistence type="predicted"/>
<dbReference type="Gene3D" id="3.40.1520.20">
    <property type="match status" value="1"/>
</dbReference>
<feature type="compositionally biased region" description="Pro residues" evidence="2">
    <location>
        <begin position="84"/>
        <end position="97"/>
    </location>
</feature>
<dbReference type="Gene3D" id="3.30.1330.60">
    <property type="entry name" value="OmpA-like domain"/>
    <property type="match status" value="1"/>
</dbReference>
<comment type="caution">
    <text evidence="4">The sequence shown here is derived from an EMBL/GenBank/DDBJ whole genome shotgun (WGS) entry which is preliminary data.</text>
</comment>
<dbReference type="EMBL" id="JZEX01000012">
    <property type="protein sequence ID" value="KKB13702.1"/>
    <property type="molecule type" value="Genomic_DNA"/>
</dbReference>
<dbReference type="STRING" id="443610.VE25_00550"/>
<dbReference type="InterPro" id="IPR006665">
    <property type="entry name" value="OmpA-like"/>
</dbReference>
<gene>
    <name evidence="4" type="ORF">VE25_00550</name>
</gene>
<evidence type="ECO:0000313" key="4">
    <source>
        <dbReference type="EMBL" id="KKB13702.1"/>
    </source>
</evidence>
<dbReference type="PROSITE" id="PS51123">
    <property type="entry name" value="OMPA_2"/>
    <property type="match status" value="1"/>
</dbReference>
<dbReference type="PANTHER" id="PTHR30329:SF21">
    <property type="entry name" value="LIPOPROTEIN YIAD-RELATED"/>
    <property type="match status" value="1"/>
</dbReference>
<evidence type="ECO:0000313" key="5">
    <source>
        <dbReference type="Proteomes" id="UP000033632"/>
    </source>
</evidence>
<keyword evidence="1" id="KW-0472">Membrane</keyword>